<organism evidence="2 3">
    <name type="scientific">Phenylobacterium montanum</name>
    <dbReference type="NCBI Taxonomy" id="2823693"/>
    <lineage>
        <taxon>Bacteria</taxon>
        <taxon>Pseudomonadati</taxon>
        <taxon>Pseudomonadota</taxon>
        <taxon>Alphaproteobacteria</taxon>
        <taxon>Caulobacterales</taxon>
        <taxon>Caulobacteraceae</taxon>
        <taxon>Phenylobacterium</taxon>
    </lineage>
</organism>
<keyword evidence="1" id="KW-0472">Membrane</keyword>
<keyword evidence="1" id="KW-0812">Transmembrane</keyword>
<evidence type="ECO:0000313" key="3">
    <source>
        <dbReference type="Proteomes" id="UP000676409"/>
    </source>
</evidence>
<keyword evidence="3" id="KW-1185">Reference proteome</keyword>
<dbReference type="RefSeq" id="WP_211938157.1">
    <property type="nucleotide sequence ID" value="NZ_CP073078.1"/>
</dbReference>
<proteinExistence type="predicted"/>
<feature type="transmembrane region" description="Helical" evidence="1">
    <location>
        <begin position="9"/>
        <end position="31"/>
    </location>
</feature>
<evidence type="ECO:0000256" key="1">
    <source>
        <dbReference type="SAM" id="Phobius"/>
    </source>
</evidence>
<gene>
    <name evidence="2" type="ORF">KCG34_24265</name>
</gene>
<dbReference type="Proteomes" id="UP000676409">
    <property type="component" value="Chromosome"/>
</dbReference>
<evidence type="ECO:0000313" key="2">
    <source>
        <dbReference type="EMBL" id="QUD88106.1"/>
    </source>
</evidence>
<dbReference type="KEGG" id="caul:KCG34_24265"/>
<keyword evidence="1" id="KW-1133">Transmembrane helix</keyword>
<protein>
    <submittedName>
        <fullName evidence="2">Uncharacterized protein</fullName>
    </submittedName>
</protein>
<name>A0A975G188_9CAUL</name>
<dbReference type="EMBL" id="CP073078">
    <property type="protein sequence ID" value="QUD88106.1"/>
    <property type="molecule type" value="Genomic_DNA"/>
</dbReference>
<accession>A0A975G188</accession>
<sequence length="223" mass="22933">MDSAQNRRLWLTLGGGVAVLVISLALAFVILGREHASKAPPPASTGGLVVQMGHPDDTKPDPKAPLRCFVGGLFVGMSTLADCAKRNGVATDALDVGVDSSGALAAASQAGTNLTPLPPSGAPAEQSQAAADAANFATLKTASGDCLRYASGEWRRVGDALSLGACVQTLFAGHCEKLGGASYGRWMGQTLRLSPHHVEISSDNKTFRPLADQSDTTCAIGEF</sequence>
<dbReference type="AlphaFoldDB" id="A0A975G188"/>
<reference evidence="2" key="1">
    <citation type="submission" date="2021-04" db="EMBL/GenBank/DDBJ databases">
        <title>The complete genome sequence of Caulobacter sp. S6.</title>
        <authorList>
            <person name="Tang Y."/>
            <person name="Ouyang W."/>
            <person name="Liu Q."/>
            <person name="Huang B."/>
            <person name="Guo Z."/>
            <person name="Lei P."/>
        </authorList>
    </citation>
    <scope>NUCLEOTIDE SEQUENCE</scope>
    <source>
        <strain evidence="2">S6</strain>
    </source>
</reference>